<dbReference type="STRING" id="401053.AciPR4_2903"/>
<dbReference type="Gene3D" id="3.40.30.10">
    <property type="entry name" value="Glutaredoxin"/>
    <property type="match status" value="1"/>
</dbReference>
<dbReference type="Proteomes" id="UP000006844">
    <property type="component" value="Chromosome"/>
</dbReference>
<dbReference type="CDD" id="cd02980">
    <property type="entry name" value="TRX_Fd_family"/>
    <property type="match status" value="1"/>
</dbReference>
<evidence type="ECO:0008006" key="3">
    <source>
        <dbReference type="Google" id="ProtNLM"/>
    </source>
</evidence>
<evidence type="ECO:0000313" key="1">
    <source>
        <dbReference type="EMBL" id="ADV83665.1"/>
    </source>
</evidence>
<name>E8V4B6_TERSS</name>
<dbReference type="EMBL" id="CP002467">
    <property type="protein sequence ID" value="ADV83665.1"/>
    <property type="molecule type" value="Genomic_DNA"/>
</dbReference>
<dbReference type="HOGENOM" id="CLU_2014165_0_0_0"/>
<gene>
    <name evidence="1" type="ordered locus">AciPR4_2903</name>
</gene>
<dbReference type="InterPro" id="IPR036249">
    <property type="entry name" value="Thioredoxin-like_sf"/>
</dbReference>
<sequence>MSNNDQPCLRVFVCVTTRTRGRQCCASSGSAEIIPALRTELARRGRAAAHIDVRPCGCIHHCDEGPTLIGFTGEIAENPRPPMELSEQFLGRSDLNLTQVSLDQVRAIVDKLLGHNHDIHVRS</sequence>
<dbReference type="KEGG" id="tsa:AciPR4_2903"/>
<organism evidence="1 2">
    <name type="scientific">Terriglobus saanensis (strain ATCC BAA-1853 / DSM 23119 / SP1PR4)</name>
    <dbReference type="NCBI Taxonomy" id="401053"/>
    <lineage>
        <taxon>Bacteria</taxon>
        <taxon>Pseudomonadati</taxon>
        <taxon>Acidobacteriota</taxon>
        <taxon>Terriglobia</taxon>
        <taxon>Terriglobales</taxon>
        <taxon>Acidobacteriaceae</taxon>
        <taxon>Terriglobus</taxon>
    </lineage>
</organism>
<dbReference type="SUPFAM" id="SSF52833">
    <property type="entry name" value="Thioredoxin-like"/>
    <property type="match status" value="1"/>
</dbReference>
<dbReference type="AlphaFoldDB" id="E8V4B6"/>
<proteinExistence type="predicted"/>
<evidence type="ECO:0000313" key="2">
    <source>
        <dbReference type="Proteomes" id="UP000006844"/>
    </source>
</evidence>
<keyword evidence="2" id="KW-1185">Reference proteome</keyword>
<protein>
    <recommendedName>
        <fullName evidence="3">(2Fe-2S) ferredoxin domain-containing protein</fullName>
    </recommendedName>
</protein>
<reference evidence="1 2" key="1">
    <citation type="journal article" date="2012" name="Stand. Genomic Sci.">
        <title>Complete genome sequence of Terriglobus saanensis type strain SP1PR4(T), an Acidobacteria from tundra soil.</title>
        <authorList>
            <person name="Rawat S.R."/>
            <person name="Mannisto M.K."/>
            <person name="Starovoytov V."/>
            <person name="Goodwin L."/>
            <person name="Nolan M."/>
            <person name="Hauser L."/>
            <person name="Land M."/>
            <person name="Davenport K.W."/>
            <person name="Woyke T."/>
            <person name="Haggblom M.M."/>
        </authorList>
    </citation>
    <scope>NUCLEOTIDE SEQUENCE</scope>
    <source>
        <strain evidence="2">ATCC BAA-1853 / DSM 23119 / SP1PR4</strain>
    </source>
</reference>
<accession>E8V4B6</accession>